<dbReference type="PIRSF" id="PIRSF001892">
    <property type="entry name" value="CyaE"/>
    <property type="match status" value="1"/>
</dbReference>
<dbReference type="HOGENOM" id="CLU_012817_10_2_4"/>
<feature type="chain" id="PRO_5002773804" description="Protein CyaE" evidence="8">
    <location>
        <begin position="20"/>
        <end position="488"/>
    </location>
</feature>
<evidence type="ECO:0000256" key="1">
    <source>
        <dbReference type="ARBA" id="ARBA00007613"/>
    </source>
</evidence>
<keyword evidence="5 7" id="KW-0472">Membrane</keyword>
<comment type="function">
    <text evidence="7">CyaE is necessary for transport of calmodulin-sensitive adenylate cyclase-hemolysin (cyclolysin).</text>
</comment>
<dbReference type="SUPFAM" id="SSF56954">
    <property type="entry name" value="Outer membrane efflux proteins (OEP)"/>
    <property type="match status" value="1"/>
</dbReference>
<keyword evidence="9" id="KW-0614">Plasmid</keyword>
<feature type="signal peptide" evidence="8">
    <location>
        <begin position="1"/>
        <end position="19"/>
    </location>
</feature>
<keyword evidence="2 7" id="KW-0813">Transport</keyword>
<dbReference type="InterPro" id="IPR003423">
    <property type="entry name" value="OMP_efflux"/>
</dbReference>
<dbReference type="GO" id="GO:1990281">
    <property type="term" value="C:efflux pump complex"/>
    <property type="evidence" value="ECO:0007669"/>
    <property type="project" value="TreeGrafter"/>
</dbReference>
<dbReference type="GO" id="GO:0015288">
    <property type="term" value="F:porin activity"/>
    <property type="evidence" value="ECO:0007669"/>
    <property type="project" value="TreeGrafter"/>
</dbReference>
<geneLocation type="plasmid" evidence="9 10">
    <name>pBMC401</name>
</geneLocation>
<dbReference type="KEGG" id="bac:BamMC406_6770"/>
<comment type="subcellular location">
    <subcellularLocation>
        <location evidence="7">Cell outer membrane</location>
        <topology evidence="7">Peripheral membrane protein</topology>
    </subcellularLocation>
</comment>
<protein>
    <recommendedName>
        <fullName evidence="7">Protein CyaE</fullName>
    </recommendedName>
</protein>
<keyword evidence="7" id="KW-0354">Hemolysis</keyword>
<reference evidence="10" key="1">
    <citation type="submission" date="2008-04" db="EMBL/GenBank/DDBJ databases">
        <title>Complete sequence of plasmid 1 of Burkholderia ambifaria MC40-6.</title>
        <authorList>
            <person name="Copeland A."/>
            <person name="Lucas S."/>
            <person name="Lapidus A."/>
            <person name="Glavina del Rio T."/>
            <person name="Dalin E."/>
            <person name="Tice H."/>
            <person name="Pitluck S."/>
            <person name="Chain P."/>
            <person name="Malfatti S."/>
            <person name="Shin M."/>
            <person name="Vergez L."/>
            <person name="Lang D."/>
            <person name="Schmutz J."/>
            <person name="Larimer F."/>
            <person name="Land M."/>
            <person name="Hauser L."/>
            <person name="Kyrpides N."/>
            <person name="Lykidis A."/>
            <person name="Ramette A."/>
            <person name="Konstantinidis K."/>
            <person name="Tiedje J."/>
            <person name="Richardson P."/>
        </authorList>
    </citation>
    <scope>NUCLEOTIDE SEQUENCE [LARGE SCALE GENOMIC DNA]</scope>
    <source>
        <strain evidence="10">MC40-6</strain>
        <plasmid evidence="10">Plasmid pBMC401</plasmid>
    </source>
</reference>
<evidence type="ECO:0000256" key="8">
    <source>
        <dbReference type="SAM" id="SignalP"/>
    </source>
</evidence>
<keyword evidence="3" id="KW-1134">Transmembrane beta strand</keyword>
<dbReference type="GO" id="GO:0031640">
    <property type="term" value="P:killing of cells of another organism"/>
    <property type="evidence" value="ECO:0007669"/>
    <property type="project" value="UniProtKB-KW"/>
</dbReference>
<evidence type="ECO:0000313" key="10">
    <source>
        <dbReference type="Proteomes" id="UP000001680"/>
    </source>
</evidence>
<dbReference type="InterPro" id="IPR028351">
    <property type="entry name" value="CyaE"/>
</dbReference>
<dbReference type="EMBL" id="CP001028">
    <property type="protein sequence ID" value="ACB69172.1"/>
    <property type="molecule type" value="Genomic_DNA"/>
</dbReference>
<evidence type="ECO:0000256" key="5">
    <source>
        <dbReference type="ARBA" id="ARBA00023136"/>
    </source>
</evidence>
<dbReference type="PANTHER" id="PTHR30026">
    <property type="entry name" value="OUTER MEMBRANE PROTEIN TOLC"/>
    <property type="match status" value="1"/>
</dbReference>
<dbReference type="Gene3D" id="1.20.1600.10">
    <property type="entry name" value="Outer membrane efflux proteins (OEP)"/>
    <property type="match status" value="1"/>
</dbReference>
<evidence type="ECO:0000313" key="9">
    <source>
        <dbReference type="EMBL" id="ACB69172.1"/>
    </source>
</evidence>
<dbReference type="AlphaFoldDB" id="B1Z6U5"/>
<name>B1Z6U5_BURA4</name>
<organism evidence="9 10">
    <name type="scientific">Burkholderia ambifaria (strain MC40-6)</name>
    <dbReference type="NCBI Taxonomy" id="398577"/>
    <lineage>
        <taxon>Bacteria</taxon>
        <taxon>Pseudomonadati</taxon>
        <taxon>Pseudomonadota</taxon>
        <taxon>Betaproteobacteria</taxon>
        <taxon>Burkholderiales</taxon>
        <taxon>Burkholderiaceae</taxon>
        <taxon>Burkholderia</taxon>
        <taxon>Burkholderia cepacia complex</taxon>
    </lineage>
</organism>
<dbReference type="Pfam" id="PF02321">
    <property type="entry name" value="OEP"/>
    <property type="match status" value="2"/>
</dbReference>
<evidence type="ECO:0000256" key="3">
    <source>
        <dbReference type="ARBA" id="ARBA00022452"/>
    </source>
</evidence>
<gene>
    <name evidence="9" type="ordered locus">BamMC406_6770</name>
</gene>
<keyword evidence="4" id="KW-0812">Transmembrane</keyword>
<dbReference type="GO" id="GO:0015562">
    <property type="term" value="F:efflux transmembrane transporter activity"/>
    <property type="evidence" value="ECO:0007669"/>
    <property type="project" value="InterPro"/>
</dbReference>
<proteinExistence type="inferred from homology"/>
<sequence length="488" mass="52674">MVAALCAVFLMNLPKVACAFDIFGTTSSIPATPAGTVIENLPCRLGPLGVPLKLEEAIDRALCKNPKTREAWANVKVQAAAVGTAKSAYLPTATASWQKVREDQITDVTGHPALSVDNLSTIQTWSVSLNWVLYDFGGRKAALRNATQLLAAARANQNAALQEIFSTVATDYYAAQAAAGKLASARETEQNARDSFVAAAARVRNGVAAITDQLQAQTSYAQATYNRAKAEGELQASLGTIASDMDENPALSISIPDVLEGATPDREFVESAAALIDEAERLHPSVAAAQAQLEAAVAKEEQTRAEGLPTISFVGKYSRNNQPATLGLGQPPFPATGRDWYFGIQVQVPLFEGFSRIYKTREAHAQVEVQQSALDKAKQQVGLDVWKSYQSLKTDTQNLQNTDSLLEIARKSFDAARHRYNAGVGNILELLNAQSSLSDATRQRIQALTDWRAARLQLGAKIGRLGLPDVRLIEGEYVSGRFDRQTSR</sequence>
<comment type="similarity">
    <text evidence="1 7">Belongs to the outer membrane factor (OMF) (TC 1.B.17) family.</text>
</comment>
<keyword evidence="8" id="KW-0732">Signal</keyword>
<keyword evidence="6 7" id="KW-0998">Cell outer membrane</keyword>
<keyword evidence="7" id="KW-0204">Cytolysis</keyword>
<evidence type="ECO:0000256" key="4">
    <source>
        <dbReference type="ARBA" id="ARBA00022692"/>
    </source>
</evidence>
<dbReference type="GO" id="GO:0009279">
    <property type="term" value="C:cell outer membrane"/>
    <property type="evidence" value="ECO:0007669"/>
    <property type="project" value="UniProtKB-SubCell"/>
</dbReference>
<dbReference type="InterPro" id="IPR051906">
    <property type="entry name" value="TolC-like"/>
</dbReference>
<accession>B1Z6U5</accession>
<dbReference type="PANTHER" id="PTHR30026:SF21">
    <property type="entry name" value="SLR1270 PROTEIN"/>
    <property type="match status" value="1"/>
</dbReference>
<evidence type="ECO:0000256" key="2">
    <source>
        <dbReference type="ARBA" id="ARBA00022448"/>
    </source>
</evidence>
<dbReference type="OrthoDB" id="8553524at2"/>
<evidence type="ECO:0000256" key="7">
    <source>
        <dbReference type="PIRNR" id="PIRNR001892"/>
    </source>
</evidence>
<dbReference type="Proteomes" id="UP000001680">
    <property type="component" value="Plasmid pBMC401"/>
</dbReference>
<evidence type="ECO:0000256" key="6">
    <source>
        <dbReference type="ARBA" id="ARBA00023237"/>
    </source>
</evidence>